<evidence type="ECO:0000256" key="1">
    <source>
        <dbReference type="SAM" id="MobiDB-lite"/>
    </source>
</evidence>
<accession>A0A8H9I0I0</accession>
<name>A0A8H9I0I0_KITAU</name>
<dbReference type="Proteomes" id="UP000610124">
    <property type="component" value="Unassembled WGS sequence"/>
</dbReference>
<proteinExistence type="predicted"/>
<evidence type="ECO:0000313" key="2">
    <source>
        <dbReference type="EMBL" id="GGV06897.1"/>
    </source>
</evidence>
<protein>
    <submittedName>
        <fullName evidence="2">Uncharacterized protein</fullName>
    </submittedName>
</protein>
<feature type="region of interest" description="Disordered" evidence="1">
    <location>
        <begin position="173"/>
        <end position="224"/>
    </location>
</feature>
<feature type="region of interest" description="Disordered" evidence="1">
    <location>
        <begin position="1"/>
        <end position="20"/>
    </location>
</feature>
<reference evidence="2" key="2">
    <citation type="submission" date="2020-09" db="EMBL/GenBank/DDBJ databases">
        <authorList>
            <person name="Sun Q."/>
            <person name="Ohkuma M."/>
        </authorList>
    </citation>
    <scope>NUCLEOTIDE SEQUENCE</scope>
    <source>
        <strain evidence="2">JCM 4434</strain>
    </source>
</reference>
<sequence>MGTRRLPAMPTENKAQNSPKHWQECTGAYDFLEQVRLRPGVWLPGGSLRHLESMLIGYRVALGVHRVEEDFDFWPENSFKEWLWRHLGRHSPLGWAAEIERETPAGSTPVAEFFRLLDTFRAEQDRLAAGRRSLTAPSAAEHPAMQVVRIEIERHDWDAMACGCGHPASGRPGRAELAVPGLNDAPPRRTPAAQPGPRRPPGRRAGSRQPAPQGTPSRGPGPAPCFSRSLGSRWPCSRWNTAATAFMRCHSTARGLNARSSTVWRIRAACRRASICSQSTGDRSAVAGGCSPAPASAAAPSSETCAMACWGWARWARSSVSGP</sequence>
<dbReference type="AlphaFoldDB" id="A0A8H9I0I0"/>
<evidence type="ECO:0000313" key="3">
    <source>
        <dbReference type="Proteomes" id="UP000610124"/>
    </source>
</evidence>
<comment type="caution">
    <text evidence="2">The sequence shown here is derived from an EMBL/GenBank/DDBJ whole genome shotgun (WGS) entry which is preliminary data.</text>
</comment>
<gene>
    <name evidence="2" type="ORF">GCM10010502_72430</name>
</gene>
<organism evidence="2 3">
    <name type="scientific">Kitasatospora aureofaciens</name>
    <name type="common">Streptomyces aureofaciens</name>
    <dbReference type="NCBI Taxonomy" id="1894"/>
    <lineage>
        <taxon>Bacteria</taxon>
        <taxon>Bacillati</taxon>
        <taxon>Actinomycetota</taxon>
        <taxon>Actinomycetes</taxon>
        <taxon>Kitasatosporales</taxon>
        <taxon>Streptomycetaceae</taxon>
        <taxon>Kitasatospora</taxon>
    </lineage>
</organism>
<dbReference type="EMBL" id="BMUB01000042">
    <property type="protein sequence ID" value="GGV06897.1"/>
    <property type="molecule type" value="Genomic_DNA"/>
</dbReference>
<reference evidence="2" key="1">
    <citation type="journal article" date="2014" name="Int. J. Syst. Evol. Microbiol.">
        <title>Complete genome sequence of Corynebacterium casei LMG S-19264T (=DSM 44701T), isolated from a smear-ripened cheese.</title>
        <authorList>
            <consortium name="US DOE Joint Genome Institute (JGI-PGF)"/>
            <person name="Walter F."/>
            <person name="Albersmeier A."/>
            <person name="Kalinowski J."/>
            <person name="Ruckert C."/>
        </authorList>
    </citation>
    <scope>NUCLEOTIDE SEQUENCE</scope>
    <source>
        <strain evidence="2">JCM 4434</strain>
    </source>
</reference>